<reference evidence="3" key="1">
    <citation type="submission" date="2017-01" db="EMBL/GenBank/DDBJ databases">
        <authorList>
            <person name="Brunel B."/>
        </authorList>
    </citation>
    <scope>NUCLEOTIDE SEQUENCE [LARGE SCALE GENOMIC DNA]</scope>
</reference>
<dbReference type="STRING" id="1631249.BQ8794_130287"/>
<sequence length="222" mass="24083">MDCAWIGCARANPERAAIVVNMRMIIPSVFRFARGGSLGDHSTIVPGYGSRPTWRWPSVGLEREPAKLRMLIAGGAAWRSSSPAEIAIRNAPFGSAGAALVAAAVVEEVGDPCRRLRRGESQQPIVMDDRLAGLIVPDLEPATWVRYGFETDLHIDSPGDRRTEVLRSRLMDGLRTFGIMLLAARGLADVASASWRLARGAGRHGRRSPGLRSGRGSRCRTN</sequence>
<evidence type="ECO:0000256" key="1">
    <source>
        <dbReference type="SAM" id="MobiDB-lite"/>
    </source>
</evidence>
<dbReference type="EMBL" id="FTPD01000005">
    <property type="protein sequence ID" value="SIT53803.1"/>
    <property type="molecule type" value="Genomic_DNA"/>
</dbReference>
<proteinExistence type="predicted"/>
<feature type="region of interest" description="Disordered" evidence="1">
    <location>
        <begin position="201"/>
        <end position="222"/>
    </location>
</feature>
<gene>
    <name evidence="2" type="ORF">BQ8794_130287</name>
</gene>
<accession>A0A1R3V1N4</accession>
<organism evidence="2 3">
    <name type="scientific">Mesorhizobium prunaredense</name>
    <dbReference type="NCBI Taxonomy" id="1631249"/>
    <lineage>
        <taxon>Bacteria</taxon>
        <taxon>Pseudomonadati</taxon>
        <taxon>Pseudomonadota</taxon>
        <taxon>Alphaproteobacteria</taxon>
        <taxon>Hyphomicrobiales</taxon>
        <taxon>Phyllobacteriaceae</taxon>
        <taxon>Mesorhizobium</taxon>
    </lineage>
</organism>
<name>A0A1R3V1N4_9HYPH</name>
<evidence type="ECO:0000313" key="2">
    <source>
        <dbReference type="EMBL" id="SIT53803.1"/>
    </source>
</evidence>
<dbReference type="Proteomes" id="UP000188388">
    <property type="component" value="Unassembled WGS sequence"/>
</dbReference>
<dbReference type="AlphaFoldDB" id="A0A1R3V1N4"/>
<keyword evidence="3" id="KW-1185">Reference proteome</keyword>
<evidence type="ECO:0000313" key="3">
    <source>
        <dbReference type="Proteomes" id="UP000188388"/>
    </source>
</evidence>
<protein>
    <submittedName>
        <fullName evidence="2">Uncharacterized protein</fullName>
    </submittedName>
</protein>